<dbReference type="SUPFAM" id="SSF52540">
    <property type="entry name" value="P-loop containing nucleoside triphosphate hydrolases"/>
    <property type="match status" value="1"/>
</dbReference>
<dbReference type="CDD" id="cd21203">
    <property type="entry name" value="CH_AtKIN14-like"/>
    <property type="match status" value="1"/>
</dbReference>
<gene>
    <name evidence="8" type="ordered locus">VIT_19s0015g01150</name>
</gene>
<dbReference type="FunFam" id="3.40.850.10:FF:000086">
    <property type="entry name" value="kinesin-like protein KIN-14F"/>
    <property type="match status" value="1"/>
</dbReference>
<dbReference type="AlphaFoldDB" id="D7UAN3"/>
<protein>
    <recommendedName>
        <fullName evidence="10">Kinesin-like protein KIN-14F</fullName>
    </recommendedName>
</protein>
<evidence type="ECO:0000256" key="4">
    <source>
        <dbReference type="SAM" id="Coils"/>
    </source>
</evidence>
<dbReference type="InterPro" id="IPR036961">
    <property type="entry name" value="Kinesin_motor_dom_sf"/>
</dbReference>
<dbReference type="Pfam" id="PF00225">
    <property type="entry name" value="Kinesin"/>
    <property type="match status" value="1"/>
</dbReference>
<dbReference type="PANTHER" id="PTHR47972">
    <property type="entry name" value="KINESIN-LIKE PROTEIN KLP-3"/>
    <property type="match status" value="1"/>
</dbReference>
<accession>D7UAN3</accession>
<dbReference type="InParanoid" id="D7UAN3"/>
<evidence type="ECO:0000256" key="3">
    <source>
        <dbReference type="PROSITE-ProRule" id="PRU00283"/>
    </source>
</evidence>
<dbReference type="FunCoup" id="D7UAN3">
    <property type="interactions" value="98"/>
</dbReference>
<evidence type="ECO:0000259" key="7">
    <source>
        <dbReference type="PROSITE" id="PS50067"/>
    </source>
</evidence>
<feature type="region of interest" description="Disordered" evidence="5">
    <location>
        <begin position="999"/>
        <end position="1036"/>
    </location>
</feature>
<dbReference type="Proteomes" id="UP000009183">
    <property type="component" value="Chromosome 19"/>
</dbReference>
<dbReference type="GO" id="GO:0005524">
    <property type="term" value="F:ATP binding"/>
    <property type="evidence" value="ECO:0007669"/>
    <property type="project" value="UniProtKB-UniRule"/>
</dbReference>
<dbReference type="HOGENOM" id="CLU_001485_0_0_1"/>
<organism evidence="8 9">
    <name type="scientific">Vitis vinifera</name>
    <name type="common">Grape</name>
    <dbReference type="NCBI Taxonomy" id="29760"/>
    <lineage>
        <taxon>Eukaryota</taxon>
        <taxon>Viridiplantae</taxon>
        <taxon>Streptophyta</taxon>
        <taxon>Embryophyta</taxon>
        <taxon>Tracheophyta</taxon>
        <taxon>Spermatophyta</taxon>
        <taxon>Magnoliopsida</taxon>
        <taxon>eudicotyledons</taxon>
        <taxon>Gunneridae</taxon>
        <taxon>Pentapetalae</taxon>
        <taxon>rosids</taxon>
        <taxon>Vitales</taxon>
        <taxon>Vitaceae</taxon>
        <taxon>Viteae</taxon>
        <taxon>Vitis</taxon>
    </lineage>
</organism>
<feature type="coiled-coil region" evidence="4">
    <location>
        <begin position="834"/>
        <end position="875"/>
    </location>
</feature>
<evidence type="ECO:0000313" key="8">
    <source>
        <dbReference type="EMBL" id="CBI39798.3"/>
    </source>
</evidence>
<dbReference type="GO" id="GO:0003777">
    <property type="term" value="F:microtubule motor activity"/>
    <property type="evidence" value="ECO:0007669"/>
    <property type="project" value="InterPro"/>
</dbReference>
<dbReference type="InterPro" id="IPR027640">
    <property type="entry name" value="Kinesin-like_fam"/>
</dbReference>
<evidence type="ECO:0000259" key="6">
    <source>
        <dbReference type="PROSITE" id="PS50021"/>
    </source>
</evidence>
<proteinExistence type="inferred from homology"/>
<feature type="region of interest" description="Disordered" evidence="5">
    <location>
        <begin position="1090"/>
        <end position="1114"/>
    </location>
</feature>
<keyword evidence="2 3" id="KW-0505">Motor protein</keyword>
<dbReference type="EMBL" id="FN596747">
    <property type="protein sequence ID" value="CBI39798.3"/>
    <property type="molecule type" value="Genomic_DNA"/>
</dbReference>
<dbReference type="Gene3D" id="3.40.850.10">
    <property type="entry name" value="Kinesin motor domain"/>
    <property type="match status" value="1"/>
</dbReference>
<dbReference type="Pfam" id="PF00307">
    <property type="entry name" value="CH"/>
    <property type="match status" value="1"/>
</dbReference>
<dbReference type="Gene3D" id="1.10.418.10">
    <property type="entry name" value="Calponin-like domain"/>
    <property type="match status" value="1"/>
</dbReference>
<sequence length="1114" mass="124467">MENLNAHSQHTRILFHLPVSLCEIGSTLLYSTLISAIHSPELLRLAFHRIVRSIVEEEKMPQETNCNSIFSSPGKSLRGLKSLASNNEAAGYVEEIINDHELAHRKAEEAASRRYQAAEWLRQMDQGAWAALPKDPSEEDFCLALRNGLILCNVLNKVNPGAVLKVVENPIIAVQSTEAAAQSAIQYFENMRNFLVAVGAMKLLTFEASDLEKGGSSSKVVDCILCLKGYYEWRQAGGIGVWRYGGTVRITSLPKESPSSLVGSESADESLDESESSQYEQLLEYLHLSSEVSTEGSKAADALTFLFDRFGLGLLQAYLTDKNGIEDWPLNEMVIDTLLRKVVEDFSGQIVSQYNQLGMILKKILKGDTIPLSKHEFLEAITQYLDKKNSLALSNLSKFCICGGKREVVRHSNNLSADHAQLLNLHQRQVQELKSFFHETKLEVKQIQSNWDEEVRRLVYHVKGLEVAGSSYQKVLEENRLLYNQVQDLKGTIRVYCRVRPFLPGQSNGQSTVEYIGENGNIMIVNPLRQGKDARKVFSFNKVFGTNVTQEQIYEDTQPLVRSVLDGFNVCIFAYGQTGSGKTYTMSGPDLTTQETWGVNYRALRDLFQISKARVDAIEYEVGVQMIEIYNEQVRDLLESTSHIYFNSLTTCTLDIRNNSQLNGLNVPDASLLPVTCTQDVLELMRIGQRNRAVGATALNERSSRSHSVLTVHVQGRELVSGSILRGCLHLVDLAGSERVDKSEAVGERLKEAQHINRSLSALGDVISALAQKSPHIPYRNSKLTQVLQDSLGGQAKTLMFVHINPEVNAIGETISTLKFAERVSSIELGAARSNKETGEIRDLKEEISNLKLTMERKEAELEQLKGANTRSTTEAQKPRVVSPFRMPRYGSNASLKPEICQRPIDDTRSSEARSCSSGKQRRLRFPSAFTDKELVPKMPFLADEKLASSGKPRINSRKVHPEHEEEQFKHALNVRQGGVRKNKPENKAKAKYQMPVKIQKSEVAPTSLSDTDSSGKMEEARKSDFSEPENEHGLVGSTFQGALRVKKLHNFSRNSQNLEPRGLVQAVEPLLAGKHENKLPHGVVRYLKEGSNTSMPEFRRSRSSPRGKLMILP</sequence>
<dbReference type="PaxDb" id="29760-VIT_19s0015g01150.t01"/>
<keyword evidence="3" id="KW-0547">Nucleotide-binding</keyword>
<keyword evidence="3" id="KW-0067">ATP-binding</keyword>
<evidence type="ECO:0000313" key="9">
    <source>
        <dbReference type="Proteomes" id="UP000009183"/>
    </source>
</evidence>
<comment type="similarity">
    <text evidence="1">Belongs to the TRAFAC class myosin-kinesin ATPase superfamily. Kinesin family. KIN-14 subfamily.</text>
</comment>
<evidence type="ECO:0000256" key="5">
    <source>
        <dbReference type="SAM" id="MobiDB-lite"/>
    </source>
</evidence>
<keyword evidence="9" id="KW-1185">Reference proteome</keyword>
<dbReference type="PROSITE" id="PS50067">
    <property type="entry name" value="KINESIN_MOTOR_2"/>
    <property type="match status" value="1"/>
</dbReference>
<keyword evidence="4" id="KW-0175">Coiled coil</keyword>
<dbReference type="SMART" id="SM00129">
    <property type="entry name" value="KISc"/>
    <property type="match status" value="1"/>
</dbReference>
<dbReference type="InterPro" id="IPR001752">
    <property type="entry name" value="Kinesin_motor_dom"/>
</dbReference>
<feature type="compositionally biased region" description="Basic and acidic residues" evidence="5">
    <location>
        <begin position="1014"/>
        <end position="1033"/>
    </location>
</feature>
<dbReference type="InterPro" id="IPR036872">
    <property type="entry name" value="CH_dom_sf"/>
</dbReference>
<dbReference type="PRINTS" id="PR00380">
    <property type="entry name" value="KINESINHEAVY"/>
</dbReference>
<dbReference type="eggNOG" id="KOG0239">
    <property type="taxonomic scope" value="Eukaryota"/>
</dbReference>
<dbReference type="InterPro" id="IPR027417">
    <property type="entry name" value="P-loop_NTPase"/>
</dbReference>
<dbReference type="GO" id="GO:0008017">
    <property type="term" value="F:microtubule binding"/>
    <property type="evidence" value="ECO:0000318"/>
    <property type="project" value="GO_Central"/>
</dbReference>
<dbReference type="STRING" id="29760.D7UAN3"/>
<evidence type="ECO:0008006" key="10">
    <source>
        <dbReference type="Google" id="ProtNLM"/>
    </source>
</evidence>
<evidence type="ECO:0000256" key="1">
    <source>
        <dbReference type="ARBA" id="ARBA00010899"/>
    </source>
</evidence>
<dbReference type="GO" id="GO:0007018">
    <property type="term" value="P:microtubule-based movement"/>
    <property type="evidence" value="ECO:0007669"/>
    <property type="project" value="InterPro"/>
</dbReference>
<feature type="region of interest" description="Disordered" evidence="5">
    <location>
        <begin position="254"/>
        <end position="273"/>
    </location>
</feature>
<feature type="domain" description="Calponin-homology (CH)" evidence="6">
    <location>
        <begin position="111"/>
        <end position="232"/>
    </location>
</feature>
<dbReference type="PANTHER" id="PTHR47972:SF28">
    <property type="entry name" value="KINESIN-LIKE PROTEIN KLP-3"/>
    <property type="match status" value="1"/>
</dbReference>
<evidence type="ECO:0000256" key="2">
    <source>
        <dbReference type="ARBA" id="ARBA00023175"/>
    </source>
</evidence>
<reference evidence="9" key="1">
    <citation type="journal article" date="2007" name="Nature">
        <title>The grapevine genome sequence suggests ancestral hexaploidization in major angiosperm phyla.</title>
        <authorList>
            <consortium name="The French-Italian Public Consortium for Grapevine Genome Characterization."/>
            <person name="Jaillon O."/>
            <person name="Aury J.-M."/>
            <person name="Noel B."/>
            <person name="Policriti A."/>
            <person name="Clepet C."/>
            <person name="Casagrande A."/>
            <person name="Choisne N."/>
            <person name="Aubourg S."/>
            <person name="Vitulo N."/>
            <person name="Jubin C."/>
            <person name="Vezzi A."/>
            <person name="Legeai F."/>
            <person name="Hugueney P."/>
            <person name="Dasilva C."/>
            <person name="Horner D."/>
            <person name="Mica E."/>
            <person name="Jublot D."/>
            <person name="Poulain J."/>
            <person name="Bruyere C."/>
            <person name="Billault A."/>
            <person name="Segurens B."/>
            <person name="Gouyvenoux M."/>
            <person name="Ugarte E."/>
            <person name="Cattonaro F."/>
            <person name="Anthouard V."/>
            <person name="Vico V."/>
            <person name="Del Fabbro C."/>
            <person name="Alaux M."/>
            <person name="Di Gaspero G."/>
            <person name="Dumas V."/>
            <person name="Felice N."/>
            <person name="Paillard S."/>
            <person name="Juman I."/>
            <person name="Moroldo M."/>
            <person name="Scalabrin S."/>
            <person name="Canaguier A."/>
            <person name="Le Clainche I."/>
            <person name="Malacrida G."/>
            <person name="Durand E."/>
            <person name="Pesole G."/>
            <person name="Laucou V."/>
            <person name="Chatelet P."/>
            <person name="Merdinoglu D."/>
            <person name="Delledonne M."/>
            <person name="Pezzotti M."/>
            <person name="Lecharny A."/>
            <person name="Scarpelli C."/>
            <person name="Artiguenave F."/>
            <person name="Pe M.E."/>
            <person name="Valle G."/>
            <person name="Morgante M."/>
            <person name="Caboche M."/>
            <person name="Adam-Blondon A.-F."/>
            <person name="Weissenbach J."/>
            <person name="Quetier F."/>
            <person name="Wincker P."/>
        </authorList>
    </citation>
    <scope>NUCLEOTIDE SEQUENCE [LARGE SCALE GENOMIC DNA]</scope>
    <source>
        <strain evidence="9">cv. Pinot noir / PN40024</strain>
    </source>
</reference>
<dbReference type="OMA" id="FRCALRN"/>
<name>D7UAN3_VITVI</name>
<dbReference type="GO" id="GO:0015630">
    <property type="term" value="C:microtubule cytoskeleton"/>
    <property type="evidence" value="ECO:0000318"/>
    <property type="project" value="GO_Central"/>
</dbReference>
<dbReference type="PROSITE" id="PS50021">
    <property type="entry name" value="CH"/>
    <property type="match status" value="1"/>
</dbReference>
<feature type="domain" description="Kinesin motor" evidence="7">
    <location>
        <begin position="492"/>
        <end position="827"/>
    </location>
</feature>
<dbReference type="InterPro" id="IPR001715">
    <property type="entry name" value="CH_dom"/>
</dbReference>
<dbReference type="SMART" id="SM00033">
    <property type="entry name" value="CH"/>
    <property type="match status" value="1"/>
</dbReference>
<dbReference type="SUPFAM" id="SSF47576">
    <property type="entry name" value="Calponin-homology domain, CH-domain"/>
    <property type="match status" value="1"/>
</dbReference>
<dbReference type="GO" id="GO:0007017">
    <property type="term" value="P:microtubule-based process"/>
    <property type="evidence" value="ECO:0000318"/>
    <property type="project" value="GO_Central"/>
</dbReference>
<dbReference type="FunFam" id="1.10.418.10:FF:000067">
    <property type="entry name" value="kinesin-like protein KIN-14F"/>
    <property type="match status" value="1"/>
</dbReference>
<feature type="binding site" evidence="3">
    <location>
        <begin position="576"/>
        <end position="583"/>
    </location>
    <ligand>
        <name>ATP</name>
        <dbReference type="ChEBI" id="CHEBI:30616"/>
    </ligand>
</feature>